<sequence>MVKRLLSANTSDLLEMTASELKQSIKASEGRTIVSENVAGRESLVGDITNAEVARAFGADLILLNGVDVLNPVIAGIEPDENNSASSIETLRRFVGRPVGVNLEPVDQEARMAEDKLTIALGRQANEETLQTSEKLGFDFICLTGNPGTGVTNKQINEAIKRAKEHFSGLVIAGKMHGAGVDEPVADIQAIQSFVESGADIILVPAVGTVPGFDASELKEVVKIVHQAGALVMSAIGTSQESSDEETIRQIAIQNKVCGVDIQHIGDAGYSGLAPVENIFALSKAIRGGRHTISMVARSIHR</sequence>
<dbReference type="InterPro" id="IPR057238">
    <property type="entry name" value="DUF7916"/>
</dbReference>
<dbReference type="SUPFAM" id="SSF51366">
    <property type="entry name" value="Ribulose-phoshate binding barrel"/>
    <property type="match status" value="1"/>
</dbReference>
<dbReference type="RefSeq" id="WP_209557018.1">
    <property type="nucleotide sequence ID" value="NZ_JAEDXU010000003.1"/>
</dbReference>
<dbReference type="InterPro" id="IPR011060">
    <property type="entry name" value="RibuloseP-bd_barrel"/>
</dbReference>
<reference evidence="2 3" key="1">
    <citation type="submission" date="2020-12" db="EMBL/GenBank/DDBJ databases">
        <title>Vagococcus allomyrinae sp. nov. and Enterococcus lavae sp. nov., isolated from the larvae of Allomyrina dichotoma.</title>
        <authorList>
            <person name="Lee S.D."/>
        </authorList>
    </citation>
    <scope>NUCLEOTIDE SEQUENCE [LARGE SCALE GENOMIC DNA]</scope>
    <source>
        <strain evidence="2 3">BWM-S5</strain>
    </source>
</reference>
<dbReference type="Proteomes" id="UP000673375">
    <property type="component" value="Unassembled WGS sequence"/>
</dbReference>
<organism evidence="2 3">
    <name type="scientific">Enterococcus larvae</name>
    <dbReference type="NCBI Taxonomy" id="2794352"/>
    <lineage>
        <taxon>Bacteria</taxon>
        <taxon>Bacillati</taxon>
        <taxon>Bacillota</taxon>
        <taxon>Bacilli</taxon>
        <taxon>Lactobacillales</taxon>
        <taxon>Enterococcaceae</taxon>
        <taxon>Enterococcus</taxon>
    </lineage>
</organism>
<evidence type="ECO:0000313" key="2">
    <source>
        <dbReference type="EMBL" id="MBP1046202.1"/>
    </source>
</evidence>
<proteinExistence type="predicted"/>
<protein>
    <submittedName>
        <fullName evidence="2">Haloacid dehalogenase-like hydrolase</fullName>
    </submittedName>
</protein>
<keyword evidence="3" id="KW-1185">Reference proteome</keyword>
<feature type="domain" description="DUF7916" evidence="1">
    <location>
        <begin position="6"/>
        <end position="302"/>
    </location>
</feature>
<dbReference type="Pfam" id="PF25509">
    <property type="entry name" value="DUF7916"/>
    <property type="match status" value="1"/>
</dbReference>
<evidence type="ECO:0000313" key="3">
    <source>
        <dbReference type="Proteomes" id="UP000673375"/>
    </source>
</evidence>
<evidence type="ECO:0000259" key="1">
    <source>
        <dbReference type="Pfam" id="PF25509"/>
    </source>
</evidence>
<accession>A0ABS4CHZ8</accession>
<gene>
    <name evidence="2" type="ORF">I6N96_07890</name>
</gene>
<name>A0ABS4CHZ8_9ENTE</name>
<comment type="caution">
    <text evidence="2">The sequence shown here is derived from an EMBL/GenBank/DDBJ whole genome shotgun (WGS) entry which is preliminary data.</text>
</comment>
<dbReference type="EMBL" id="JAEDXU010000003">
    <property type="protein sequence ID" value="MBP1046202.1"/>
    <property type="molecule type" value="Genomic_DNA"/>
</dbReference>